<feature type="domain" description="PepSY" evidence="16">
    <location>
        <begin position="145"/>
        <end position="218"/>
    </location>
</feature>
<evidence type="ECO:0000259" key="15">
    <source>
        <dbReference type="Pfam" id="PF02868"/>
    </source>
</evidence>
<evidence type="ECO:0000259" key="16">
    <source>
        <dbReference type="Pfam" id="PF03413"/>
    </source>
</evidence>
<dbReference type="EC" id="3.4.24.-" evidence="13"/>
<sequence length="528" mass="58814">MKKSYIATSLTLSIAVGVSGFASVPALAKPKQIDYSKQWDTPQYIGEAWEPEGAKGDDVVWSYLEKYKDEFRIQGDVEDHFQIVNQVRNKETDTKHYRLQEVYNGIPIYGFQQTVHIDADGNVTSYLGQFIPDLDDNKQLKKKPKLSEQKALKQAIKDIEDEVGEEPDFIRDPEAKLYIYVHEDEAYLAYAVELNFLDPQPGRWMYFIDAHSGDVINKYNMLDHVTGSGTGVLGDTKQFETTLQSGKYVLSDKTRGKGIETYSANNRTTLPGTLLSDSDNYWTDGAAVDAHAYAQRTYDYYRDVHNRNSYDGNGALIRSTVHYSTRYNNAFWNGYQMVYGDGDGSTFLPLSGGLDVVAHELTHAVTEKTAGLIYQNESGALNESISDIFGAMIDDDDWLMGEDIYTPGTNGDGLRSLEDPSEYGDPDHYSKRYTGSQDNGGVHINSGINNKAAYLLAEGGTHYGVNVNGIGREDTAKIYYHALTHYLTPYSNFSAMRRAAIQSATDLFGASSKQVKSVQAAYDAVGVK</sequence>
<keyword evidence="8 13" id="KW-0378">Hydrolase</keyword>
<comment type="caution">
    <text evidence="19">The sequence shown here is derived from an EMBL/GenBank/DDBJ whole genome shotgun (WGS) entry which is preliminary data.</text>
</comment>
<keyword evidence="9 13" id="KW-0862">Zinc</keyword>
<dbReference type="EMBL" id="BJOD01000016">
    <property type="protein sequence ID" value="GED25840.1"/>
    <property type="molecule type" value="Genomic_DNA"/>
</dbReference>
<dbReference type="InterPro" id="IPR023612">
    <property type="entry name" value="Peptidase_M4"/>
</dbReference>
<evidence type="ECO:0000259" key="17">
    <source>
        <dbReference type="Pfam" id="PF07504"/>
    </source>
</evidence>
<dbReference type="Gene3D" id="1.10.390.10">
    <property type="entry name" value="Neutral Protease Domain 2"/>
    <property type="match status" value="1"/>
</dbReference>
<evidence type="ECO:0000313" key="20">
    <source>
        <dbReference type="Proteomes" id="UP000276178"/>
    </source>
</evidence>
<keyword evidence="5 13" id="KW-0645">Protease</keyword>
<dbReference type="Pfam" id="PF01447">
    <property type="entry name" value="Peptidase_M4"/>
    <property type="match status" value="1"/>
</dbReference>
<dbReference type="PANTHER" id="PTHR33794:SF3">
    <property type="entry name" value="NEUTRAL PROTEASE B"/>
    <property type="match status" value="1"/>
</dbReference>
<dbReference type="EMBL" id="RHHN01000037">
    <property type="protein sequence ID" value="RNB54968.1"/>
    <property type="molecule type" value="Genomic_DNA"/>
</dbReference>
<gene>
    <name evidence="18" type="ORF">BAG01nite_19420</name>
    <name evidence="19" type="ORF">EB820_12865</name>
</gene>
<evidence type="ECO:0000256" key="1">
    <source>
        <dbReference type="ARBA" id="ARBA00001947"/>
    </source>
</evidence>
<dbReference type="Gene3D" id="3.10.170.10">
    <property type="match status" value="1"/>
</dbReference>
<dbReference type="FunFam" id="1.10.390.10:FF:000012">
    <property type="entry name" value="Thermolysin"/>
    <property type="match status" value="1"/>
</dbReference>
<evidence type="ECO:0000256" key="4">
    <source>
        <dbReference type="ARBA" id="ARBA00022525"/>
    </source>
</evidence>
<dbReference type="Pfam" id="PF02868">
    <property type="entry name" value="Peptidase_M4_C"/>
    <property type="match status" value="1"/>
</dbReference>
<dbReference type="GeneID" id="82813441"/>
<dbReference type="GO" id="GO:0005576">
    <property type="term" value="C:extracellular region"/>
    <property type="evidence" value="ECO:0007669"/>
    <property type="project" value="UniProtKB-SubCell"/>
</dbReference>
<feature type="chain" id="PRO_5023154669" description="Neutral metalloproteinase" evidence="13">
    <location>
        <begin position="29"/>
        <end position="528"/>
    </location>
</feature>
<proteinExistence type="inferred from homology"/>
<evidence type="ECO:0000259" key="14">
    <source>
        <dbReference type="Pfam" id="PF01447"/>
    </source>
</evidence>
<dbReference type="Proteomes" id="UP000276178">
    <property type="component" value="Unassembled WGS sequence"/>
</dbReference>
<reference evidence="18 21" key="2">
    <citation type="submission" date="2019-06" db="EMBL/GenBank/DDBJ databases">
        <title>Whole genome shotgun sequence of Brevibacillus agri NBRC 15538.</title>
        <authorList>
            <person name="Hosoyama A."/>
            <person name="Uohara A."/>
            <person name="Ohji S."/>
            <person name="Ichikawa N."/>
        </authorList>
    </citation>
    <scope>NUCLEOTIDE SEQUENCE [LARGE SCALE GENOMIC DNA]</scope>
    <source>
        <strain evidence="18 21">NBRC 15538</strain>
    </source>
</reference>
<feature type="domain" description="FTP" evidence="17">
    <location>
        <begin position="79"/>
        <end position="130"/>
    </location>
</feature>
<evidence type="ECO:0000256" key="12">
    <source>
        <dbReference type="PIRSR" id="PIRSR623612-1"/>
    </source>
</evidence>
<dbReference type="RefSeq" id="WP_005836258.1">
    <property type="nucleotide sequence ID" value="NZ_BJOD01000016.1"/>
</dbReference>
<evidence type="ECO:0000256" key="7">
    <source>
        <dbReference type="ARBA" id="ARBA00022729"/>
    </source>
</evidence>
<evidence type="ECO:0000256" key="6">
    <source>
        <dbReference type="ARBA" id="ARBA00022723"/>
    </source>
</evidence>
<dbReference type="Gene3D" id="3.10.450.490">
    <property type="match status" value="1"/>
</dbReference>
<keyword evidence="4 13" id="KW-0964">Secreted</keyword>
<dbReference type="GO" id="GO:0006508">
    <property type="term" value="P:proteolysis"/>
    <property type="evidence" value="ECO:0007669"/>
    <property type="project" value="UniProtKB-KW"/>
</dbReference>
<feature type="signal peptide" evidence="13">
    <location>
        <begin position="1"/>
        <end position="28"/>
    </location>
</feature>
<evidence type="ECO:0000256" key="5">
    <source>
        <dbReference type="ARBA" id="ARBA00022670"/>
    </source>
</evidence>
<reference evidence="19 20" key="1">
    <citation type="submission" date="2018-10" db="EMBL/GenBank/DDBJ databases">
        <title>Phylogenomics of Brevibacillus.</title>
        <authorList>
            <person name="Dunlap C."/>
        </authorList>
    </citation>
    <scope>NUCLEOTIDE SEQUENCE [LARGE SCALE GENOMIC DNA]</scope>
    <source>
        <strain evidence="19 20">NRRL NRS 1219</strain>
    </source>
</reference>
<keyword evidence="21" id="KW-1185">Reference proteome</keyword>
<organism evidence="19 20">
    <name type="scientific">Brevibacillus agri</name>
    <dbReference type="NCBI Taxonomy" id="51101"/>
    <lineage>
        <taxon>Bacteria</taxon>
        <taxon>Bacillati</taxon>
        <taxon>Bacillota</taxon>
        <taxon>Bacilli</taxon>
        <taxon>Bacillales</taxon>
        <taxon>Paenibacillaceae</taxon>
        <taxon>Brevibacillus</taxon>
    </lineage>
</organism>
<comment type="similarity">
    <text evidence="3 13">Belongs to the peptidase M4 family.</text>
</comment>
<evidence type="ECO:0000313" key="19">
    <source>
        <dbReference type="EMBL" id="RNB54968.1"/>
    </source>
</evidence>
<evidence type="ECO:0000313" key="21">
    <source>
        <dbReference type="Proteomes" id="UP000317180"/>
    </source>
</evidence>
<dbReference type="AlphaFoldDB" id="A0A3M8AUT0"/>
<feature type="active site" description="Proton donor" evidence="12">
    <location>
        <position position="443"/>
    </location>
</feature>
<name>A0A3M8AUT0_9BACL</name>
<evidence type="ECO:0000256" key="9">
    <source>
        <dbReference type="ARBA" id="ARBA00022833"/>
    </source>
</evidence>
<evidence type="ECO:0000256" key="10">
    <source>
        <dbReference type="ARBA" id="ARBA00022837"/>
    </source>
</evidence>
<keyword evidence="10" id="KW-0106">Calcium</keyword>
<keyword evidence="11 13" id="KW-0482">Metalloprotease</keyword>
<dbReference type="InterPro" id="IPR027268">
    <property type="entry name" value="Peptidase_M4/M1_CTD_sf"/>
</dbReference>
<evidence type="ECO:0000313" key="18">
    <source>
        <dbReference type="EMBL" id="GED25840.1"/>
    </source>
</evidence>
<dbReference type="GO" id="GO:0046872">
    <property type="term" value="F:metal ion binding"/>
    <property type="evidence" value="ECO:0007669"/>
    <property type="project" value="UniProtKB-UniRule"/>
</dbReference>
<dbReference type="Proteomes" id="UP000317180">
    <property type="component" value="Unassembled WGS sequence"/>
</dbReference>
<dbReference type="InterPro" id="IPR001570">
    <property type="entry name" value="Peptidase_M4_C_domain"/>
</dbReference>
<dbReference type="SUPFAM" id="SSF55486">
    <property type="entry name" value="Metalloproteases ('zincins'), catalytic domain"/>
    <property type="match status" value="1"/>
</dbReference>
<evidence type="ECO:0000256" key="8">
    <source>
        <dbReference type="ARBA" id="ARBA00022801"/>
    </source>
</evidence>
<dbReference type="InterPro" id="IPR013856">
    <property type="entry name" value="Peptidase_M4_domain"/>
</dbReference>
<feature type="active site" evidence="12">
    <location>
        <position position="360"/>
    </location>
</feature>
<dbReference type="InterPro" id="IPR011096">
    <property type="entry name" value="FTP_domain"/>
</dbReference>
<dbReference type="OrthoDB" id="291295at2"/>
<comment type="subcellular location">
    <subcellularLocation>
        <location evidence="2 13">Secreted</location>
    </subcellularLocation>
</comment>
<keyword evidence="7 13" id="KW-0732">Signal</keyword>
<dbReference type="InterPro" id="IPR050728">
    <property type="entry name" value="Zinc_Metalloprotease_M4"/>
</dbReference>
<dbReference type="CDD" id="cd09597">
    <property type="entry name" value="M4_TLP"/>
    <property type="match status" value="1"/>
</dbReference>
<evidence type="ECO:0000256" key="2">
    <source>
        <dbReference type="ARBA" id="ARBA00004613"/>
    </source>
</evidence>
<protein>
    <recommendedName>
        <fullName evidence="13">Neutral metalloproteinase</fullName>
        <ecNumber evidence="13">3.4.24.-</ecNumber>
    </recommendedName>
</protein>
<comment type="cofactor">
    <cofactor evidence="1 13">
        <name>Zn(2+)</name>
        <dbReference type="ChEBI" id="CHEBI:29105"/>
    </cofactor>
</comment>
<evidence type="ECO:0000256" key="3">
    <source>
        <dbReference type="ARBA" id="ARBA00009388"/>
    </source>
</evidence>
<dbReference type="Pfam" id="PF07504">
    <property type="entry name" value="FTP"/>
    <property type="match status" value="1"/>
</dbReference>
<evidence type="ECO:0000256" key="11">
    <source>
        <dbReference type="ARBA" id="ARBA00023049"/>
    </source>
</evidence>
<dbReference type="InterPro" id="IPR025711">
    <property type="entry name" value="PepSY"/>
</dbReference>
<comment type="function">
    <text evidence="13">Extracellular zinc metalloprotease.</text>
</comment>
<feature type="domain" description="Peptidase M4 C-terminal" evidence="15">
    <location>
        <begin position="370"/>
        <end position="527"/>
    </location>
</feature>
<keyword evidence="6" id="KW-0479">Metal-binding</keyword>
<dbReference type="GO" id="GO:0004222">
    <property type="term" value="F:metalloendopeptidase activity"/>
    <property type="evidence" value="ECO:0007669"/>
    <property type="project" value="UniProtKB-UniRule"/>
</dbReference>
<dbReference type="Pfam" id="PF03413">
    <property type="entry name" value="PepSY"/>
    <property type="match status" value="1"/>
</dbReference>
<dbReference type="PANTHER" id="PTHR33794">
    <property type="entry name" value="BACILLOLYSIN"/>
    <property type="match status" value="1"/>
</dbReference>
<dbReference type="PRINTS" id="PR00730">
    <property type="entry name" value="THERMOLYSIN"/>
</dbReference>
<dbReference type="Gene3D" id="3.10.450.40">
    <property type="match status" value="1"/>
</dbReference>
<accession>A0A3M8AUT0</accession>
<feature type="domain" description="Peptidase M4" evidence="14">
    <location>
        <begin position="226"/>
        <end position="367"/>
    </location>
</feature>
<evidence type="ECO:0000256" key="13">
    <source>
        <dbReference type="RuleBase" id="RU366073"/>
    </source>
</evidence>